<accession>A0A0W0YWR7</accession>
<dbReference type="InterPro" id="IPR013546">
    <property type="entry name" value="PII_UdlTrfase/GS_AdlTrfase"/>
</dbReference>
<dbReference type="PANTHER" id="PTHR30621:SF0">
    <property type="entry name" value="BIFUNCTIONAL GLUTAMINE SYNTHETASE ADENYLYLTRANSFERASE_ADENYLYL-REMOVING ENZYME"/>
    <property type="match status" value="1"/>
</dbReference>
<dbReference type="NCBIfam" id="NF008292">
    <property type="entry name" value="PRK11072.1"/>
    <property type="match status" value="1"/>
</dbReference>
<feature type="domain" description="Glutamate-ammonia ligase adenylyltransferase repeated" evidence="7">
    <location>
        <begin position="546"/>
        <end position="780"/>
    </location>
</feature>
<evidence type="ECO:0000259" key="8">
    <source>
        <dbReference type="Pfam" id="PF08335"/>
    </source>
</evidence>
<keyword evidence="6" id="KW-0511">Multifunctional enzyme</keyword>
<dbReference type="STRING" id="452.Lspi_2602"/>
<evidence type="ECO:0000256" key="6">
    <source>
        <dbReference type="ARBA" id="ARBA00023268"/>
    </source>
</evidence>
<name>A0A0W0YWR7_LEGSP</name>
<dbReference type="AlphaFoldDB" id="A0A0W0YWR7"/>
<evidence type="ECO:0000256" key="5">
    <source>
        <dbReference type="ARBA" id="ARBA00022842"/>
    </source>
</evidence>
<evidence type="ECO:0000256" key="3">
    <source>
        <dbReference type="ARBA" id="ARBA00022741"/>
    </source>
</evidence>
<dbReference type="InterPro" id="IPR023057">
    <property type="entry name" value="GlnE"/>
</dbReference>
<dbReference type="Gene3D" id="1.20.120.1510">
    <property type="match status" value="1"/>
</dbReference>
<dbReference type="GO" id="GO:0005524">
    <property type="term" value="F:ATP binding"/>
    <property type="evidence" value="ECO:0007669"/>
    <property type="project" value="UniProtKB-KW"/>
</dbReference>
<comment type="caution">
    <text evidence="9">The sequence shown here is derived from an EMBL/GenBank/DDBJ whole genome shotgun (WGS) entry which is preliminary data.</text>
</comment>
<dbReference type="Gene3D" id="1.20.120.330">
    <property type="entry name" value="Nucleotidyltransferases domain 2"/>
    <property type="match status" value="2"/>
</dbReference>
<dbReference type="FunFam" id="1.20.120.330:FF:000005">
    <property type="entry name" value="Bifunctional glutamine synthetase adenylyltransferase/adenylyl-removing enzyme"/>
    <property type="match status" value="1"/>
</dbReference>
<keyword evidence="2" id="KW-0548">Nucleotidyltransferase</keyword>
<dbReference type="InterPro" id="IPR005190">
    <property type="entry name" value="GlnE_rpt_dom"/>
</dbReference>
<feature type="domain" description="PII-uridylyltransferase/Glutamine-synthetase adenylyltransferase" evidence="8">
    <location>
        <begin position="803"/>
        <end position="884"/>
    </location>
</feature>
<evidence type="ECO:0000256" key="4">
    <source>
        <dbReference type="ARBA" id="ARBA00022840"/>
    </source>
</evidence>
<dbReference type="PANTHER" id="PTHR30621">
    <property type="entry name" value="GLUTAMINE SYNTHETASE ADENYLYLTRANSFERASE"/>
    <property type="match status" value="1"/>
</dbReference>
<feature type="domain" description="Glutamate-ammonia ligase adenylyltransferase repeated" evidence="7">
    <location>
        <begin position="35"/>
        <end position="262"/>
    </location>
</feature>
<dbReference type="EMBL" id="LNYX01000032">
    <property type="protein sequence ID" value="KTD61360.1"/>
    <property type="molecule type" value="Genomic_DNA"/>
</dbReference>
<reference evidence="9 10" key="1">
    <citation type="submission" date="2015-11" db="EMBL/GenBank/DDBJ databases">
        <title>Genomic analysis of 38 Legionella species identifies large and diverse effector repertoires.</title>
        <authorList>
            <person name="Burstein D."/>
            <person name="Amaro F."/>
            <person name="Zusman T."/>
            <person name="Lifshitz Z."/>
            <person name="Cohen O."/>
            <person name="Gilbert J.A."/>
            <person name="Pupko T."/>
            <person name="Shuman H.A."/>
            <person name="Segal G."/>
        </authorList>
    </citation>
    <scope>NUCLEOTIDE SEQUENCE [LARGE SCALE GENOMIC DNA]</scope>
    <source>
        <strain evidence="9 10">Mt.St.Helens-9</strain>
    </source>
</reference>
<organism evidence="9 10">
    <name type="scientific">Legionella spiritensis</name>
    <dbReference type="NCBI Taxonomy" id="452"/>
    <lineage>
        <taxon>Bacteria</taxon>
        <taxon>Pseudomonadati</taxon>
        <taxon>Pseudomonadota</taxon>
        <taxon>Gammaproteobacteria</taxon>
        <taxon>Legionellales</taxon>
        <taxon>Legionellaceae</taxon>
        <taxon>Legionella</taxon>
    </lineage>
</organism>
<proteinExistence type="predicted"/>
<evidence type="ECO:0000259" key="7">
    <source>
        <dbReference type="Pfam" id="PF03710"/>
    </source>
</evidence>
<dbReference type="InterPro" id="IPR043519">
    <property type="entry name" value="NT_sf"/>
</dbReference>
<dbReference type="Proteomes" id="UP000054877">
    <property type="component" value="Unassembled WGS sequence"/>
</dbReference>
<dbReference type="RefSeq" id="WP_058484518.1">
    <property type="nucleotide sequence ID" value="NZ_CAAAII010000007.1"/>
</dbReference>
<dbReference type="GO" id="GO:0008882">
    <property type="term" value="F:[glutamate-ammonia-ligase] adenylyltransferase activity"/>
    <property type="evidence" value="ECO:0007669"/>
    <property type="project" value="InterPro"/>
</dbReference>
<keyword evidence="10" id="KW-1185">Reference proteome</keyword>
<evidence type="ECO:0000313" key="9">
    <source>
        <dbReference type="EMBL" id="KTD61360.1"/>
    </source>
</evidence>
<keyword evidence="3" id="KW-0547">Nucleotide-binding</keyword>
<dbReference type="Pfam" id="PF03710">
    <property type="entry name" value="GlnE"/>
    <property type="match status" value="2"/>
</dbReference>
<dbReference type="Gene3D" id="3.30.460.10">
    <property type="entry name" value="Beta Polymerase, domain 2"/>
    <property type="match status" value="2"/>
</dbReference>
<evidence type="ECO:0000256" key="1">
    <source>
        <dbReference type="ARBA" id="ARBA00022679"/>
    </source>
</evidence>
<dbReference type="GO" id="GO:0000820">
    <property type="term" value="P:regulation of glutamine family amino acid metabolic process"/>
    <property type="evidence" value="ECO:0007669"/>
    <property type="project" value="TreeGrafter"/>
</dbReference>
<feature type="domain" description="PII-uridylyltransferase/Glutamine-synthetase adenylyltransferase" evidence="8">
    <location>
        <begin position="291"/>
        <end position="425"/>
    </location>
</feature>
<dbReference type="SUPFAM" id="SSF81301">
    <property type="entry name" value="Nucleotidyltransferase"/>
    <property type="match status" value="2"/>
</dbReference>
<gene>
    <name evidence="9" type="ORF">Lspi_2602</name>
</gene>
<sequence>MKNIPAILQPRTKLFRKHFSSLEHPLRDAVETLLVVSDYACRQTEILKQLLAEDDGLQPVTRAMYHHLANDLVDQPYAHFASALRHFRHRHFLRLLLREFAGLSDTRETMRSWSDCADALILRAIDFCRQEMAERFGTPRDLSGDRTRFYVLAMGKLGGRELNYSSDVDLIFVYTSAGHTDGRDSITNEQYFTKIAQRFIQLLQSNTVDGFVFRVDLRLRPNGESGALVSTLASLETYYQEQGRDWERYAMAKARVICRSEDEPCEWYDRLIVPFVYRRYVDFSVIESLRSMKALIEREIQLNPMLNDIKRGLGGIREIEFIIQNIQLIRGGRLPQIRQQNALAALESLRQEKLLSRTGVLKEAYLFLRKLENCLQSENDQQTHSIPEDPVKQAQLVLAMDYPGWEKLMARLQQFQRIISAMFHTTLGRVDTYEDSHRLLNNQLAGLWQGHIESAMAVNLLSSIGYQEPERCYQMIHAFRHAPRCRRLNQAARIRLDRFMVLLLNELTAVEETESVLLQVMRLLENIVGRSAYLALLSENSAALRELLYWFAHSPFITSLLVSHPFLLEVLLEQEKRWRPPSRKQLEMQLRKQLDHVRELELQEEILRQFKLINWLQIARAEMVGQVDAIRAGRFLADVAQVIVIEVLGQACRHLATRYPEIEAIKSSFAMIAYGKLGSMEMNYNSDLDLVFVHSVLPEQEGMVNRLTQKIIHMLTTRSQFGLLYPVDTRLRPSGSAGLLVSPLAAFVDYQRTQAWTWEHQALIRGRVLYGDSRIRRSFRQLKKDVLAMSRNKQAVRDEVLAMRHKMAKFQQSTNGIKRATGGLIDLEFLVQCLVLCYPLPRFNRYTNTLNLMRQLAVEKIIDEHQFHILKKAYQAYHHSLHRYALIPGDDDPSSRQEHDVQDEVAAVIESVYGLLEE</sequence>
<protein>
    <submittedName>
        <fullName evidence="9">Adenylyl transferase</fullName>
    </submittedName>
</protein>
<evidence type="ECO:0000256" key="2">
    <source>
        <dbReference type="ARBA" id="ARBA00022695"/>
    </source>
</evidence>
<dbReference type="SUPFAM" id="SSF81593">
    <property type="entry name" value="Nucleotidyltransferase substrate binding subunit/domain"/>
    <property type="match status" value="2"/>
</dbReference>
<dbReference type="GO" id="GO:0005829">
    <property type="term" value="C:cytosol"/>
    <property type="evidence" value="ECO:0007669"/>
    <property type="project" value="TreeGrafter"/>
</dbReference>
<keyword evidence="1 9" id="KW-0808">Transferase</keyword>
<keyword evidence="5" id="KW-0460">Magnesium</keyword>
<evidence type="ECO:0000313" key="10">
    <source>
        <dbReference type="Proteomes" id="UP000054877"/>
    </source>
</evidence>
<dbReference type="CDD" id="cd05401">
    <property type="entry name" value="NT_GlnE_GlnD_like"/>
    <property type="match status" value="2"/>
</dbReference>
<keyword evidence="4" id="KW-0067">ATP-binding</keyword>
<dbReference type="Pfam" id="PF08335">
    <property type="entry name" value="GlnD_UR_UTase"/>
    <property type="match status" value="2"/>
</dbReference>